<evidence type="ECO:0000313" key="3">
    <source>
        <dbReference type="Proteomes" id="UP000054317"/>
    </source>
</evidence>
<reference evidence="3" key="1">
    <citation type="journal article" date="2012" name="Science">
        <title>The Paleozoic origin of enzymatic lignin decomposition reconstructed from 31 fungal genomes.</title>
        <authorList>
            <person name="Floudas D."/>
            <person name="Binder M."/>
            <person name="Riley R."/>
            <person name="Barry K."/>
            <person name="Blanchette R.A."/>
            <person name="Henrissat B."/>
            <person name="Martinez A.T."/>
            <person name="Otillar R."/>
            <person name="Spatafora J.W."/>
            <person name="Yadav J.S."/>
            <person name="Aerts A."/>
            <person name="Benoit I."/>
            <person name="Boyd A."/>
            <person name="Carlson A."/>
            <person name="Copeland A."/>
            <person name="Coutinho P.M."/>
            <person name="de Vries R.P."/>
            <person name="Ferreira P."/>
            <person name="Findley K."/>
            <person name="Foster B."/>
            <person name="Gaskell J."/>
            <person name="Glotzer D."/>
            <person name="Gorecki P."/>
            <person name="Heitman J."/>
            <person name="Hesse C."/>
            <person name="Hori C."/>
            <person name="Igarashi K."/>
            <person name="Jurgens J.A."/>
            <person name="Kallen N."/>
            <person name="Kersten P."/>
            <person name="Kohler A."/>
            <person name="Kuees U."/>
            <person name="Kumar T.K.A."/>
            <person name="Kuo A."/>
            <person name="LaButti K."/>
            <person name="Larrondo L.F."/>
            <person name="Lindquist E."/>
            <person name="Ling A."/>
            <person name="Lombard V."/>
            <person name="Lucas S."/>
            <person name="Lundell T."/>
            <person name="Martin R."/>
            <person name="McLaughlin D.J."/>
            <person name="Morgenstern I."/>
            <person name="Morin E."/>
            <person name="Murat C."/>
            <person name="Nagy L.G."/>
            <person name="Nolan M."/>
            <person name="Ohm R.A."/>
            <person name="Patyshakuliyeva A."/>
            <person name="Rokas A."/>
            <person name="Ruiz-Duenas F.J."/>
            <person name="Sabat G."/>
            <person name="Salamov A."/>
            <person name="Samejima M."/>
            <person name="Schmutz J."/>
            <person name="Slot J.C."/>
            <person name="St John F."/>
            <person name="Stenlid J."/>
            <person name="Sun H."/>
            <person name="Sun S."/>
            <person name="Syed K."/>
            <person name="Tsang A."/>
            <person name="Wiebenga A."/>
            <person name="Young D."/>
            <person name="Pisabarro A."/>
            <person name="Eastwood D.C."/>
            <person name="Martin F."/>
            <person name="Cullen D."/>
            <person name="Grigoriev I.V."/>
            <person name="Hibbett D.S."/>
        </authorList>
    </citation>
    <scope>NUCLEOTIDE SEQUENCE [LARGE SCALE GENOMIC DNA]</scope>
    <source>
        <strain evidence="3">FP-101664</strain>
    </source>
</reference>
<evidence type="ECO:0000259" key="1">
    <source>
        <dbReference type="Pfam" id="PF12937"/>
    </source>
</evidence>
<dbReference type="Gene3D" id="1.20.1280.50">
    <property type="match status" value="1"/>
</dbReference>
<protein>
    <recommendedName>
        <fullName evidence="1">F-box domain-containing protein</fullName>
    </recommendedName>
</protein>
<dbReference type="InterPro" id="IPR001810">
    <property type="entry name" value="F-box_dom"/>
</dbReference>
<keyword evidence="3" id="KW-1185">Reference proteome</keyword>
<dbReference type="InterPro" id="IPR036047">
    <property type="entry name" value="F-box-like_dom_sf"/>
</dbReference>
<feature type="domain" description="F-box" evidence="1">
    <location>
        <begin position="57"/>
        <end position="117"/>
    </location>
</feature>
<dbReference type="RefSeq" id="XP_008045299.1">
    <property type="nucleotide sequence ID" value="XM_008047108.1"/>
</dbReference>
<dbReference type="KEGG" id="tvs:TRAVEDRAFT_54172"/>
<organism evidence="2 3">
    <name type="scientific">Trametes versicolor (strain FP-101664)</name>
    <name type="common">White-rot fungus</name>
    <name type="synonym">Coriolus versicolor</name>
    <dbReference type="NCBI Taxonomy" id="717944"/>
    <lineage>
        <taxon>Eukaryota</taxon>
        <taxon>Fungi</taxon>
        <taxon>Dikarya</taxon>
        <taxon>Basidiomycota</taxon>
        <taxon>Agaricomycotina</taxon>
        <taxon>Agaricomycetes</taxon>
        <taxon>Polyporales</taxon>
        <taxon>Polyporaceae</taxon>
        <taxon>Trametes</taxon>
    </lineage>
</organism>
<dbReference type="SUPFAM" id="SSF81383">
    <property type="entry name" value="F-box domain"/>
    <property type="match status" value="1"/>
</dbReference>
<dbReference type="GeneID" id="19417326"/>
<gene>
    <name evidence="2" type="ORF">TRAVEDRAFT_54172</name>
</gene>
<dbReference type="OMA" id="GITHICH"/>
<accession>R7S7T5</accession>
<dbReference type="AlphaFoldDB" id="R7S7T5"/>
<proteinExistence type="predicted"/>
<evidence type="ECO:0000313" key="2">
    <source>
        <dbReference type="EMBL" id="EIW51745.1"/>
    </source>
</evidence>
<dbReference type="EMBL" id="JH711798">
    <property type="protein sequence ID" value="EIW51745.1"/>
    <property type="molecule type" value="Genomic_DNA"/>
</dbReference>
<dbReference type="Pfam" id="PF12937">
    <property type="entry name" value="F-box-like"/>
    <property type="match status" value="1"/>
</dbReference>
<sequence length="591" mass="64913">MVSGEPNCVAACGMLKTSLPIEMHTLSSDLLRTLEEDLSKVVLSLRQEHNSRTFPGKLPPEVLLHVFRHAREVKDTLDDDSHLIIPPPDHKTLLSLTHVCRFWRSTAIASPALWSHVPRVPVKISSLFLQRAGKKVPLTIHIIGLSFPWWREDPRKPTLSLRVRALIIDTSHSDMAGYTAKNSLRPVAPHLRYLAITSPIREYRYSDPPAITSTTLFGGAAPALTAFALTLRSGVLYADSFPALAHLRIAGSEHIVLPALSLLAMLEHTPALETLYVRNTTMRHPKQALPLPTVRLDRLRAGSIDTQSVDAACALVQALRIPATGTLQLHLLKVLSKAALALPSTLGEALGPLAALEVIAGSSFFHVRTRRPEGGGLWLEFYAKDGGGVREQVLAPLVRALGPALADVRTLRVSAYWTHYRDGLLATVLKTAGPHITALDALVVATPNHTWAEGAEGLRGALAPRREGDGEGEDVVPLPALTTIGVESQGCDGRFYEPFVDVLRQRAARGHRLERVVLHGSRAWQTTEQEQQAAAEVEGLVGTVEYAKRAVWDVECDPAWRTMNEHWVLFPRADEENCHWAWGGLFPGKHR</sequence>
<dbReference type="OrthoDB" id="2757428at2759"/>
<name>R7S7T5_TRAVS</name>
<dbReference type="Proteomes" id="UP000054317">
    <property type="component" value="Unassembled WGS sequence"/>
</dbReference>